<dbReference type="Gene3D" id="3.40.50.980">
    <property type="match status" value="2"/>
</dbReference>
<dbReference type="PANTHER" id="PTHR24096">
    <property type="entry name" value="LONG-CHAIN-FATTY-ACID--COA LIGASE"/>
    <property type="match status" value="1"/>
</dbReference>
<sequence length="590" mass="64600">MSTSTIDSRSGFCSTTKIFHSLRPPVHLPPANIPLSATQYTFALLTKTPSFSPDNTIAFIDYSSGTHLLYSDFLGQVESLAISLRTQFLLEKGDVAFVLSPTSLQIPILYLALLSIGVIVSPANPTSTLSELSRQISLTKPVIAFATSATANKLPSLRHETILLDSSRFFSMLTTQKLDQVELPAVVVQQNDTAVILYSSGTTGQVKGVEMTHRTFIAFLAAQHSMIQAESIKKKAPHEVGLFTVPLFHIYGFYVSIRAVAMGETAILMGRFDFEGMLKAVETHQVTYMPASPPLVVAFAKLALVEKYNLSSLLMVECGGAPLGKEVSCKFVSRFPHIQIVQLQGDEGSVRNLVVLLRRPHSQDLVVPVHCFFVSVVICCNEPHGYGLTEAAGVATMLGPDETKKFGSVGRLSQNIEAKIIDPITCEALPPGKKGELLLRGPTIMKGYVGDDEATANTLNSDGWLKTGDLCYIDSDGFLYVVDRLKELIKYKGYQVPPAELEHLLQSHSEIVDVAVIPLSRFLYENALFMQLCFRYPDEDAGQIPMAFVVAPYKKIRRVAFINSIPKSPAGKILRKQLIDCVLATPSARI</sequence>
<name>A0A835LQC4_9MAGN</name>
<dbReference type="Proteomes" id="UP000631114">
    <property type="component" value="Unassembled WGS sequence"/>
</dbReference>
<dbReference type="CDD" id="cd05904">
    <property type="entry name" value="4CL"/>
    <property type="match status" value="1"/>
</dbReference>
<dbReference type="InterPro" id="IPR045851">
    <property type="entry name" value="AMP-bd_C_sf"/>
</dbReference>
<proteinExistence type="predicted"/>
<gene>
    <name evidence="3" type="ORF">IFM89_036793</name>
</gene>
<comment type="caution">
    <text evidence="3">The sequence shown here is derived from an EMBL/GenBank/DDBJ whole genome shotgun (WGS) entry which is preliminary data.</text>
</comment>
<dbReference type="Gene3D" id="3.40.50.12780">
    <property type="entry name" value="N-terminal domain of ligase-like"/>
    <property type="match status" value="1"/>
</dbReference>
<dbReference type="AlphaFoldDB" id="A0A835LQC4"/>
<feature type="domain" description="AMP-dependent synthetase/ligase" evidence="2">
    <location>
        <begin position="372"/>
        <end position="448"/>
    </location>
</feature>
<dbReference type="InterPro" id="IPR042099">
    <property type="entry name" value="ANL_N_sf"/>
</dbReference>
<protein>
    <recommendedName>
        <fullName evidence="2">AMP-dependent synthetase/ligase domain-containing protein</fullName>
    </recommendedName>
</protein>
<dbReference type="InterPro" id="IPR020845">
    <property type="entry name" value="AMP-binding_CS"/>
</dbReference>
<dbReference type="InterPro" id="IPR000873">
    <property type="entry name" value="AMP-dep_synth/lig_dom"/>
</dbReference>
<organism evidence="3 4">
    <name type="scientific">Coptis chinensis</name>
    <dbReference type="NCBI Taxonomy" id="261450"/>
    <lineage>
        <taxon>Eukaryota</taxon>
        <taxon>Viridiplantae</taxon>
        <taxon>Streptophyta</taxon>
        <taxon>Embryophyta</taxon>
        <taxon>Tracheophyta</taxon>
        <taxon>Spermatophyta</taxon>
        <taxon>Magnoliopsida</taxon>
        <taxon>Ranunculales</taxon>
        <taxon>Ranunculaceae</taxon>
        <taxon>Coptidoideae</taxon>
        <taxon>Coptis</taxon>
    </lineage>
</organism>
<feature type="domain" description="AMP-dependent synthetase/ligase" evidence="2">
    <location>
        <begin position="53"/>
        <end position="343"/>
    </location>
</feature>
<evidence type="ECO:0000259" key="2">
    <source>
        <dbReference type="Pfam" id="PF00501"/>
    </source>
</evidence>
<keyword evidence="1" id="KW-0436">Ligase</keyword>
<dbReference type="PROSITE" id="PS00455">
    <property type="entry name" value="AMP_BINDING"/>
    <property type="match status" value="1"/>
</dbReference>
<accession>A0A835LQC4</accession>
<evidence type="ECO:0000256" key="1">
    <source>
        <dbReference type="ARBA" id="ARBA00022598"/>
    </source>
</evidence>
<dbReference type="Pfam" id="PF00501">
    <property type="entry name" value="AMP-binding"/>
    <property type="match status" value="2"/>
</dbReference>
<dbReference type="OrthoDB" id="10253869at2759"/>
<reference evidence="3 4" key="1">
    <citation type="submission" date="2020-10" db="EMBL/GenBank/DDBJ databases">
        <title>The Coptis chinensis genome and diversification of protoberbering-type alkaloids.</title>
        <authorList>
            <person name="Wang B."/>
            <person name="Shu S."/>
            <person name="Song C."/>
            <person name="Liu Y."/>
        </authorList>
    </citation>
    <scope>NUCLEOTIDE SEQUENCE [LARGE SCALE GENOMIC DNA]</scope>
    <source>
        <strain evidence="3">HL-2020</strain>
        <tissue evidence="3">Leaf</tissue>
    </source>
</reference>
<evidence type="ECO:0000313" key="4">
    <source>
        <dbReference type="Proteomes" id="UP000631114"/>
    </source>
</evidence>
<dbReference type="Gene3D" id="3.30.300.30">
    <property type="match status" value="1"/>
</dbReference>
<dbReference type="SUPFAM" id="SSF56801">
    <property type="entry name" value="Acetyl-CoA synthetase-like"/>
    <property type="match status" value="2"/>
</dbReference>
<evidence type="ECO:0000313" key="3">
    <source>
        <dbReference type="EMBL" id="KAF9603520.1"/>
    </source>
</evidence>
<dbReference type="PANTHER" id="PTHR24096:SF251">
    <property type="entry name" value="4-COUMARATE--COA LIGASE-LIKE 9"/>
    <property type="match status" value="1"/>
</dbReference>
<keyword evidence="4" id="KW-1185">Reference proteome</keyword>
<dbReference type="EMBL" id="JADFTS010000006">
    <property type="protein sequence ID" value="KAF9603520.1"/>
    <property type="molecule type" value="Genomic_DNA"/>
</dbReference>
<dbReference type="GO" id="GO:0016405">
    <property type="term" value="F:CoA-ligase activity"/>
    <property type="evidence" value="ECO:0007669"/>
    <property type="project" value="TreeGrafter"/>
</dbReference>